<protein>
    <submittedName>
        <fullName evidence="2">Uncharacterized protein</fullName>
    </submittedName>
</protein>
<evidence type="ECO:0000313" key="2">
    <source>
        <dbReference type="EMBL" id="ECQ6721773.1"/>
    </source>
</evidence>
<feature type="transmembrane region" description="Helical" evidence="1">
    <location>
        <begin position="6"/>
        <end position="26"/>
    </location>
</feature>
<keyword evidence="1" id="KW-1133">Transmembrane helix</keyword>
<gene>
    <name evidence="2" type="ORF">FZ622_02425</name>
</gene>
<reference evidence="2" key="1">
    <citation type="submission" date="2019-08" db="EMBL/GenBank/DDBJ databases">
        <authorList>
            <consortium name="GenomeTrakr network: Whole genome sequencing for foodborne pathogen traceback"/>
        </authorList>
    </citation>
    <scope>NUCLEOTIDE SEQUENCE</scope>
    <source>
        <strain evidence="2">AG19-0288</strain>
    </source>
</reference>
<organism evidence="2">
    <name type="scientific">Listeria monocytogenes</name>
    <dbReference type="NCBI Taxonomy" id="1639"/>
    <lineage>
        <taxon>Bacteria</taxon>
        <taxon>Bacillati</taxon>
        <taxon>Bacillota</taxon>
        <taxon>Bacilli</taxon>
        <taxon>Bacillales</taxon>
        <taxon>Listeriaceae</taxon>
        <taxon>Listeria</taxon>
    </lineage>
</organism>
<sequence length="159" mass="17477">MEVGSLAEWVSGIGTLLAVGTSLYLANRNPKKKLLVSHEIKEIGTLATVSDYNIETLVVTVANLEITSVQIRDLFFVSESIRIKLPLSALVGFAAMGKTTPCVVDPFSEVRFLVIYNGFQSLLKEKNARGIITGEILVVDESNKKHRDKVKLTIEVVDM</sequence>
<name>A0A5Y9DIR0_LISMN</name>
<dbReference type="AlphaFoldDB" id="A0A5Y9DIR0"/>
<keyword evidence="1" id="KW-0812">Transmembrane</keyword>
<accession>A0A5Y9DIR0</accession>
<dbReference type="EMBL" id="AAKCDQ010000001">
    <property type="protein sequence ID" value="ECQ6721773.1"/>
    <property type="molecule type" value="Genomic_DNA"/>
</dbReference>
<proteinExistence type="predicted"/>
<evidence type="ECO:0000256" key="1">
    <source>
        <dbReference type="SAM" id="Phobius"/>
    </source>
</evidence>
<comment type="caution">
    <text evidence="2">The sequence shown here is derived from an EMBL/GenBank/DDBJ whole genome shotgun (WGS) entry which is preliminary data.</text>
</comment>
<keyword evidence="1" id="KW-0472">Membrane</keyword>